<feature type="chain" id="PRO_5046222888" evidence="2">
    <location>
        <begin position="22"/>
        <end position="192"/>
    </location>
</feature>
<dbReference type="CDD" id="cd00448">
    <property type="entry name" value="YjgF_YER057c_UK114_family"/>
    <property type="match status" value="1"/>
</dbReference>
<protein>
    <submittedName>
        <fullName evidence="3">RutC family protein UK114</fullName>
    </submittedName>
</protein>
<evidence type="ECO:0000256" key="2">
    <source>
        <dbReference type="SAM" id="SignalP"/>
    </source>
</evidence>
<accession>A0ABP0KWU5</accession>
<reference evidence="3 4" key="1">
    <citation type="submission" date="2024-02" db="EMBL/GenBank/DDBJ databases">
        <authorList>
            <person name="Chen Y."/>
            <person name="Shah S."/>
            <person name="Dougan E. K."/>
            <person name="Thang M."/>
            <person name="Chan C."/>
        </authorList>
    </citation>
    <scope>NUCLEOTIDE SEQUENCE [LARGE SCALE GENOMIC DNA]</scope>
</reference>
<dbReference type="Gene3D" id="3.30.1330.40">
    <property type="entry name" value="RutC-like"/>
    <property type="match status" value="1"/>
</dbReference>
<proteinExistence type="inferred from homology"/>
<keyword evidence="4" id="KW-1185">Reference proteome</keyword>
<dbReference type="EMBL" id="CAXAMM010013335">
    <property type="protein sequence ID" value="CAK9031071.1"/>
    <property type="molecule type" value="Genomic_DNA"/>
</dbReference>
<keyword evidence="2" id="KW-0732">Signal</keyword>
<gene>
    <name evidence="3" type="ORF">SCF082_LOCUS19479</name>
</gene>
<evidence type="ECO:0000256" key="1">
    <source>
        <dbReference type="ARBA" id="ARBA00010552"/>
    </source>
</evidence>
<dbReference type="PANTHER" id="PTHR11803">
    <property type="entry name" value="2-IMINOBUTANOATE/2-IMINOPROPANOATE DEAMINASE RIDA"/>
    <property type="match status" value="1"/>
</dbReference>
<dbReference type="Proteomes" id="UP001642464">
    <property type="component" value="Unassembled WGS sequence"/>
</dbReference>
<comment type="similarity">
    <text evidence="1">Belongs to the RutC family.</text>
</comment>
<evidence type="ECO:0000313" key="3">
    <source>
        <dbReference type="EMBL" id="CAK9031071.1"/>
    </source>
</evidence>
<name>A0ABP0KWU5_9DINO</name>
<dbReference type="SUPFAM" id="SSF55298">
    <property type="entry name" value="YjgF-like"/>
    <property type="match status" value="1"/>
</dbReference>
<evidence type="ECO:0000313" key="4">
    <source>
        <dbReference type="Proteomes" id="UP001642464"/>
    </source>
</evidence>
<dbReference type="Pfam" id="PF01042">
    <property type="entry name" value="Ribonuc_L-PSP"/>
    <property type="match status" value="1"/>
</dbReference>
<feature type="signal peptide" evidence="2">
    <location>
        <begin position="1"/>
        <end position="21"/>
    </location>
</feature>
<sequence length="192" mass="20314">MLSEHHLAALSASVALGVSLACHFLSRPRRPPPVRIAKSVNVEGVGEVAVKQQASNGKIHVTLDWNSLLGIPNALPFCSAVVTMNGTIYVSGAVGALKGPDGKPMIVPGGPEKEALQTLRIIEASLRACGACLDHVTMVHAFLVDYTQERFQAMNKGYLQVWGSRPLPARICTGTTHVGLNGAVEMDAIAQL</sequence>
<dbReference type="PANTHER" id="PTHR11803:SF58">
    <property type="entry name" value="PROTEIN HMF1-RELATED"/>
    <property type="match status" value="1"/>
</dbReference>
<comment type="caution">
    <text evidence="3">The sequence shown here is derived from an EMBL/GenBank/DDBJ whole genome shotgun (WGS) entry which is preliminary data.</text>
</comment>
<organism evidence="3 4">
    <name type="scientific">Durusdinium trenchii</name>
    <dbReference type="NCBI Taxonomy" id="1381693"/>
    <lineage>
        <taxon>Eukaryota</taxon>
        <taxon>Sar</taxon>
        <taxon>Alveolata</taxon>
        <taxon>Dinophyceae</taxon>
        <taxon>Suessiales</taxon>
        <taxon>Symbiodiniaceae</taxon>
        <taxon>Durusdinium</taxon>
    </lineage>
</organism>
<dbReference type="InterPro" id="IPR035959">
    <property type="entry name" value="RutC-like_sf"/>
</dbReference>
<dbReference type="InterPro" id="IPR006175">
    <property type="entry name" value="YjgF/YER057c/UK114"/>
</dbReference>